<evidence type="ECO:0000313" key="2">
    <source>
        <dbReference type="Proteomes" id="UP000050761"/>
    </source>
</evidence>
<evidence type="ECO:0000313" key="3">
    <source>
        <dbReference type="WBParaSite" id="HPBE_0001676501-mRNA-1"/>
    </source>
</evidence>
<dbReference type="AlphaFoldDB" id="A0A183G596"/>
<keyword evidence="2" id="KW-1185">Reference proteome</keyword>
<proteinExistence type="predicted"/>
<gene>
    <name evidence="1" type="ORF">HPBE_LOCUS16766</name>
</gene>
<accession>A0A183G596</accession>
<dbReference type="Proteomes" id="UP000050761">
    <property type="component" value="Unassembled WGS sequence"/>
</dbReference>
<reference evidence="1 2" key="1">
    <citation type="submission" date="2018-11" db="EMBL/GenBank/DDBJ databases">
        <authorList>
            <consortium name="Pathogen Informatics"/>
        </authorList>
    </citation>
    <scope>NUCLEOTIDE SEQUENCE [LARGE SCALE GENOMIC DNA]</scope>
</reference>
<organism evidence="2 3">
    <name type="scientific">Heligmosomoides polygyrus</name>
    <name type="common">Parasitic roundworm</name>
    <dbReference type="NCBI Taxonomy" id="6339"/>
    <lineage>
        <taxon>Eukaryota</taxon>
        <taxon>Metazoa</taxon>
        <taxon>Ecdysozoa</taxon>
        <taxon>Nematoda</taxon>
        <taxon>Chromadorea</taxon>
        <taxon>Rhabditida</taxon>
        <taxon>Rhabditina</taxon>
        <taxon>Rhabditomorpha</taxon>
        <taxon>Strongyloidea</taxon>
        <taxon>Heligmosomidae</taxon>
        <taxon>Heligmosomoides</taxon>
    </lineage>
</organism>
<reference evidence="3" key="2">
    <citation type="submission" date="2019-09" db="UniProtKB">
        <authorList>
            <consortium name="WormBaseParasite"/>
        </authorList>
    </citation>
    <scope>IDENTIFICATION</scope>
</reference>
<sequence>MENKEVSQLSESTSGNESYWTSWFDRTHEIRMLSKSCRKPRVPFIIGYHKDTFCDYLNGSRKSIFLASVMFVDDLGKLEERARHCGVSRNTMTQWDQWFRDVIVESQKIGGANRII</sequence>
<accession>A0A3P8BAZ9</accession>
<name>A0A183G596_HELPZ</name>
<dbReference type="OrthoDB" id="424490at2759"/>
<dbReference type="WBParaSite" id="HPBE_0001676501-mRNA-1">
    <property type="protein sequence ID" value="HPBE_0001676501-mRNA-1"/>
    <property type="gene ID" value="HPBE_0001676501"/>
</dbReference>
<protein>
    <submittedName>
        <fullName evidence="3">DDE-1 domain-containing protein</fullName>
    </submittedName>
</protein>
<evidence type="ECO:0000313" key="1">
    <source>
        <dbReference type="EMBL" id="VDP06958.1"/>
    </source>
</evidence>
<dbReference type="EMBL" id="UZAH01029603">
    <property type="protein sequence ID" value="VDP06958.1"/>
    <property type="molecule type" value="Genomic_DNA"/>
</dbReference>